<sequence>MTTSPTEMSLAAASGTLFIRQTSTAITTSVLTFPTHAQAAPRLSPSAIMGIGVAAGVIGILTLMTSGLLIYRCWKRRQSPEVRYYRQARLWKGFTPATPSTARTTLTESKMANIYFGELRSPATPAFIFSPPLGRAGQSWPDTPLEGRSPPAERSV</sequence>
<dbReference type="AlphaFoldDB" id="A0A8K0R339"/>
<proteinExistence type="predicted"/>
<gene>
    <name evidence="3" type="ORF">FB567DRAFT_529264</name>
</gene>
<comment type="caution">
    <text evidence="3">The sequence shown here is derived from an EMBL/GenBank/DDBJ whole genome shotgun (WGS) entry which is preliminary data.</text>
</comment>
<dbReference type="EMBL" id="JAGMVJ010000012">
    <property type="protein sequence ID" value="KAH7084565.1"/>
    <property type="molecule type" value="Genomic_DNA"/>
</dbReference>
<evidence type="ECO:0000313" key="4">
    <source>
        <dbReference type="Proteomes" id="UP000813461"/>
    </source>
</evidence>
<organism evidence="3 4">
    <name type="scientific">Paraphoma chrysanthemicola</name>
    <dbReference type="NCBI Taxonomy" id="798071"/>
    <lineage>
        <taxon>Eukaryota</taxon>
        <taxon>Fungi</taxon>
        <taxon>Dikarya</taxon>
        <taxon>Ascomycota</taxon>
        <taxon>Pezizomycotina</taxon>
        <taxon>Dothideomycetes</taxon>
        <taxon>Pleosporomycetidae</taxon>
        <taxon>Pleosporales</taxon>
        <taxon>Pleosporineae</taxon>
        <taxon>Phaeosphaeriaceae</taxon>
        <taxon>Paraphoma</taxon>
    </lineage>
</organism>
<feature type="region of interest" description="Disordered" evidence="1">
    <location>
        <begin position="134"/>
        <end position="156"/>
    </location>
</feature>
<name>A0A8K0R339_9PLEO</name>
<evidence type="ECO:0000256" key="1">
    <source>
        <dbReference type="SAM" id="MobiDB-lite"/>
    </source>
</evidence>
<dbReference type="OrthoDB" id="3723527at2759"/>
<evidence type="ECO:0000313" key="3">
    <source>
        <dbReference type="EMBL" id="KAH7084565.1"/>
    </source>
</evidence>
<feature type="transmembrane region" description="Helical" evidence="2">
    <location>
        <begin position="47"/>
        <end position="71"/>
    </location>
</feature>
<reference evidence="3" key="1">
    <citation type="journal article" date="2021" name="Nat. Commun.">
        <title>Genetic determinants of endophytism in the Arabidopsis root mycobiome.</title>
        <authorList>
            <person name="Mesny F."/>
            <person name="Miyauchi S."/>
            <person name="Thiergart T."/>
            <person name="Pickel B."/>
            <person name="Atanasova L."/>
            <person name="Karlsson M."/>
            <person name="Huettel B."/>
            <person name="Barry K.W."/>
            <person name="Haridas S."/>
            <person name="Chen C."/>
            <person name="Bauer D."/>
            <person name="Andreopoulos W."/>
            <person name="Pangilinan J."/>
            <person name="LaButti K."/>
            <person name="Riley R."/>
            <person name="Lipzen A."/>
            <person name="Clum A."/>
            <person name="Drula E."/>
            <person name="Henrissat B."/>
            <person name="Kohler A."/>
            <person name="Grigoriev I.V."/>
            <person name="Martin F.M."/>
            <person name="Hacquard S."/>
        </authorList>
    </citation>
    <scope>NUCLEOTIDE SEQUENCE</scope>
    <source>
        <strain evidence="3">MPI-SDFR-AT-0120</strain>
    </source>
</reference>
<keyword evidence="2" id="KW-0472">Membrane</keyword>
<dbReference type="Proteomes" id="UP000813461">
    <property type="component" value="Unassembled WGS sequence"/>
</dbReference>
<protein>
    <submittedName>
        <fullName evidence="3">Uncharacterized protein</fullName>
    </submittedName>
</protein>
<evidence type="ECO:0000256" key="2">
    <source>
        <dbReference type="SAM" id="Phobius"/>
    </source>
</evidence>
<keyword evidence="2" id="KW-0812">Transmembrane</keyword>
<keyword evidence="4" id="KW-1185">Reference proteome</keyword>
<accession>A0A8K0R339</accession>
<keyword evidence="2" id="KW-1133">Transmembrane helix</keyword>